<sequence length="145" mass="16935">MANANRTLKELAAPDVNHQPLCIEYSTLDVNINFKLKSELIQLLPTYHGLSGEDPHKHQKELHIACATFRPQGVSDDQVKLRAFPFSLKDAAKDWLYDLPSRSITTWNAMKEQFLQKYFLVSRTENIRKEIYDIRQFDGETLYEY</sequence>
<name>A0ABM4WQ15_COFAR</name>
<dbReference type="Pfam" id="PF03732">
    <property type="entry name" value="Retrotrans_gag"/>
    <property type="match status" value="1"/>
</dbReference>
<accession>A0ABM4WQ15</accession>
<reference evidence="3" key="1">
    <citation type="submission" date="2025-08" db="UniProtKB">
        <authorList>
            <consortium name="RefSeq"/>
        </authorList>
    </citation>
    <scope>IDENTIFICATION</scope>
    <source>
        <tissue evidence="3">Leaves</tissue>
    </source>
</reference>
<feature type="domain" description="Retrotransposon gag" evidence="1">
    <location>
        <begin position="83"/>
        <end position="145"/>
    </location>
</feature>
<evidence type="ECO:0000313" key="2">
    <source>
        <dbReference type="Proteomes" id="UP001652660"/>
    </source>
</evidence>
<proteinExistence type="predicted"/>
<evidence type="ECO:0000313" key="3">
    <source>
        <dbReference type="RefSeq" id="XP_071933877.1"/>
    </source>
</evidence>
<dbReference type="PANTHER" id="PTHR33223">
    <property type="entry name" value="CCHC-TYPE DOMAIN-CONTAINING PROTEIN"/>
    <property type="match status" value="1"/>
</dbReference>
<evidence type="ECO:0000259" key="1">
    <source>
        <dbReference type="Pfam" id="PF03732"/>
    </source>
</evidence>
<dbReference type="InterPro" id="IPR005162">
    <property type="entry name" value="Retrotrans_gag_dom"/>
</dbReference>
<dbReference type="PANTHER" id="PTHR33223:SF3">
    <property type="match status" value="1"/>
</dbReference>
<dbReference type="GeneID" id="140036388"/>
<keyword evidence="2" id="KW-1185">Reference proteome</keyword>
<gene>
    <name evidence="3" type="primary">LOC140036388</name>
</gene>
<dbReference type="RefSeq" id="XP_071933877.1">
    <property type="nucleotide sequence ID" value="XM_072077776.1"/>
</dbReference>
<protein>
    <recommendedName>
        <fullName evidence="1">Retrotransposon gag domain-containing protein</fullName>
    </recommendedName>
</protein>
<dbReference type="Proteomes" id="UP001652660">
    <property type="component" value="Chromosome 2e"/>
</dbReference>
<organism evidence="2 3">
    <name type="scientific">Coffea arabica</name>
    <name type="common">Arabian coffee</name>
    <dbReference type="NCBI Taxonomy" id="13443"/>
    <lineage>
        <taxon>Eukaryota</taxon>
        <taxon>Viridiplantae</taxon>
        <taxon>Streptophyta</taxon>
        <taxon>Embryophyta</taxon>
        <taxon>Tracheophyta</taxon>
        <taxon>Spermatophyta</taxon>
        <taxon>Magnoliopsida</taxon>
        <taxon>eudicotyledons</taxon>
        <taxon>Gunneridae</taxon>
        <taxon>Pentapetalae</taxon>
        <taxon>asterids</taxon>
        <taxon>lamiids</taxon>
        <taxon>Gentianales</taxon>
        <taxon>Rubiaceae</taxon>
        <taxon>Ixoroideae</taxon>
        <taxon>Gardenieae complex</taxon>
        <taxon>Bertiereae - Coffeeae clade</taxon>
        <taxon>Coffeeae</taxon>
        <taxon>Coffea</taxon>
    </lineage>
</organism>